<evidence type="ECO:0000256" key="1">
    <source>
        <dbReference type="ARBA" id="ARBA00001974"/>
    </source>
</evidence>
<dbReference type="InterPro" id="IPR051473">
    <property type="entry name" value="P2Ox-like"/>
</dbReference>
<dbReference type="OrthoDB" id="1154541at2"/>
<feature type="domain" description="Glucose-methanol-choline oxidoreductase N-terminal" evidence="6">
    <location>
        <begin position="8"/>
        <end position="335"/>
    </location>
</feature>
<dbReference type="InterPro" id="IPR000172">
    <property type="entry name" value="GMC_OxRdtase_N"/>
</dbReference>
<dbReference type="InterPro" id="IPR036188">
    <property type="entry name" value="FAD/NAD-bd_sf"/>
</dbReference>
<dbReference type="PANTHER" id="PTHR42784:SF1">
    <property type="entry name" value="PYRANOSE 2-OXIDASE"/>
    <property type="match status" value="1"/>
</dbReference>
<dbReference type="AlphaFoldDB" id="A0A2D0NGP8"/>
<name>A0A2D0NGP8_FLAN2</name>
<accession>A0A2D0NGP8</accession>
<organism evidence="8 9">
    <name type="scientific">Flavilitoribacter nigricans (strain ATCC 23147 / DSM 23189 / NBRC 102662 / NCIMB 1420 / SS-2)</name>
    <name type="common">Lewinella nigricans</name>
    <dbReference type="NCBI Taxonomy" id="1122177"/>
    <lineage>
        <taxon>Bacteria</taxon>
        <taxon>Pseudomonadati</taxon>
        <taxon>Bacteroidota</taxon>
        <taxon>Saprospiria</taxon>
        <taxon>Saprospirales</taxon>
        <taxon>Lewinellaceae</taxon>
        <taxon>Flavilitoribacter</taxon>
    </lineage>
</organism>
<dbReference type="GO" id="GO:0050660">
    <property type="term" value="F:flavin adenine dinucleotide binding"/>
    <property type="evidence" value="ECO:0007669"/>
    <property type="project" value="InterPro"/>
</dbReference>
<protein>
    <submittedName>
        <fullName evidence="8">GMC family oxidoreductase</fullName>
    </submittedName>
</protein>
<sequence>MQDNNTFDAIVVGSGITGGWAAKELTEKGLKTLVLERGRQVEHVKDYTTTSMPTWDFRLRGRVSAEDEVNYPVQSKVYAFNEATRHYWVNDLEHPYTTPEDQPFSWIRGYHVGGRSIMWGRQCYRWSDLDFEANAKDGIAVDWPIRYQDIAPWYSYVEKFVGISGQSEGLAHLPDGEFLPPMELNCVEQKVKSGIEGKWPQRRLTIGRVANLTRAHNGRTPCQHRDLCFRGCPYGAYFSSQSATLPAAAATGNMTLRPDSVVESILYDEQSDRATGVRVIDANTGETTEYKARVIFLCASTLGSTWILLNSASDRFPNGLANSSGELGHNLMDHFYRVGASADFEGFDNKYYDGQRPNGVYVPRFRNVWDKHPDFIRGYGYQGGASRGNWKRGVGENGMGADFKDAITKPGPWNMGLQGFGETLPYHENSVRLNPDKLDKHGLPTLFISAKFRENEAKMKVDAMNAAAEMLEAAGGKNVSTYNREAPIGHGIHEMGTARMGKDPKTSVLNKWNQCHDVPNVFVTDGSCMTSASCVNPSITYMALTARAVDYAVKELNRQNL</sequence>
<proteinExistence type="inferred from homology"/>
<dbReference type="EMBL" id="PDUD01000013">
    <property type="protein sequence ID" value="PHN06933.1"/>
    <property type="molecule type" value="Genomic_DNA"/>
</dbReference>
<dbReference type="RefSeq" id="WP_099149685.1">
    <property type="nucleotide sequence ID" value="NZ_PDUD01000013.1"/>
</dbReference>
<dbReference type="SUPFAM" id="SSF51905">
    <property type="entry name" value="FAD/NAD(P)-binding domain"/>
    <property type="match status" value="1"/>
</dbReference>
<evidence type="ECO:0000256" key="5">
    <source>
        <dbReference type="ARBA" id="ARBA00023002"/>
    </source>
</evidence>
<dbReference type="PANTHER" id="PTHR42784">
    <property type="entry name" value="PYRANOSE 2-OXIDASE"/>
    <property type="match status" value="1"/>
</dbReference>
<evidence type="ECO:0000259" key="6">
    <source>
        <dbReference type="Pfam" id="PF00732"/>
    </source>
</evidence>
<dbReference type="Gene3D" id="3.50.50.60">
    <property type="entry name" value="FAD/NAD(P)-binding domain"/>
    <property type="match status" value="2"/>
</dbReference>
<keyword evidence="9" id="KW-1185">Reference proteome</keyword>
<comment type="similarity">
    <text evidence="2">Belongs to the GMC oxidoreductase family.</text>
</comment>
<keyword evidence="4" id="KW-0274">FAD</keyword>
<dbReference type="GO" id="GO:0016614">
    <property type="term" value="F:oxidoreductase activity, acting on CH-OH group of donors"/>
    <property type="evidence" value="ECO:0007669"/>
    <property type="project" value="InterPro"/>
</dbReference>
<keyword evidence="3" id="KW-0285">Flavoprotein</keyword>
<evidence type="ECO:0000256" key="4">
    <source>
        <dbReference type="ARBA" id="ARBA00022827"/>
    </source>
</evidence>
<comment type="cofactor">
    <cofactor evidence="1">
        <name>FAD</name>
        <dbReference type="ChEBI" id="CHEBI:57692"/>
    </cofactor>
</comment>
<evidence type="ECO:0000259" key="7">
    <source>
        <dbReference type="Pfam" id="PF05199"/>
    </source>
</evidence>
<dbReference type="Pfam" id="PF00732">
    <property type="entry name" value="GMC_oxred_N"/>
    <property type="match status" value="1"/>
</dbReference>
<gene>
    <name evidence="8" type="ORF">CRP01_08950</name>
</gene>
<comment type="caution">
    <text evidence="8">The sequence shown here is derived from an EMBL/GenBank/DDBJ whole genome shotgun (WGS) entry which is preliminary data.</text>
</comment>
<dbReference type="Pfam" id="PF05199">
    <property type="entry name" value="GMC_oxred_C"/>
    <property type="match status" value="1"/>
</dbReference>
<dbReference type="SUPFAM" id="SSF54373">
    <property type="entry name" value="FAD-linked reductases, C-terminal domain"/>
    <property type="match status" value="1"/>
</dbReference>
<evidence type="ECO:0000256" key="3">
    <source>
        <dbReference type="ARBA" id="ARBA00022630"/>
    </source>
</evidence>
<reference evidence="8 9" key="1">
    <citation type="submission" date="2017-10" db="EMBL/GenBank/DDBJ databases">
        <title>The draft genome sequence of Lewinella nigricans NBRC 102662.</title>
        <authorList>
            <person name="Wang K."/>
        </authorList>
    </citation>
    <scope>NUCLEOTIDE SEQUENCE [LARGE SCALE GENOMIC DNA]</scope>
    <source>
        <strain evidence="8 9">NBRC 102662</strain>
    </source>
</reference>
<dbReference type="InterPro" id="IPR007867">
    <property type="entry name" value="GMC_OxRtase_C"/>
</dbReference>
<dbReference type="Proteomes" id="UP000223913">
    <property type="component" value="Unassembled WGS sequence"/>
</dbReference>
<evidence type="ECO:0000313" key="9">
    <source>
        <dbReference type="Proteomes" id="UP000223913"/>
    </source>
</evidence>
<keyword evidence="5" id="KW-0560">Oxidoreductase</keyword>
<evidence type="ECO:0000313" key="8">
    <source>
        <dbReference type="EMBL" id="PHN06933.1"/>
    </source>
</evidence>
<evidence type="ECO:0000256" key="2">
    <source>
        <dbReference type="ARBA" id="ARBA00010790"/>
    </source>
</evidence>
<feature type="domain" description="Glucose-methanol-choline oxidoreductase C-terminal" evidence="7">
    <location>
        <begin position="425"/>
        <end position="544"/>
    </location>
</feature>